<dbReference type="AlphaFoldDB" id="A0A2N5CB08"/>
<evidence type="ECO:0000259" key="1">
    <source>
        <dbReference type="Pfam" id="PF10005"/>
    </source>
</evidence>
<dbReference type="Pfam" id="PF15887">
    <property type="entry name" value="Peptidase_Mx"/>
    <property type="match status" value="1"/>
</dbReference>
<dbReference type="OrthoDB" id="256753at2"/>
<dbReference type="RefSeq" id="WP_101682519.1">
    <property type="nucleotide sequence ID" value="NZ_PJRP01000007.1"/>
</dbReference>
<dbReference type="InterPro" id="IPR031321">
    <property type="entry name" value="UCP012641"/>
</dbReference>
<dbReference type="Proteomes" id="UP000234341">
    <property type="component" value="Unassembled WGS sequence"/>
</dbReference>
<gene>
    <name evidence="2" type="ORF">CYJ10_16185</name>
</gene>
<dbReference type="InterPro" id="IPR011201">
    <property type="entry name" value="Zinc-ribbon_6_bact"/>
</dbReference>
<name>A0A2N5CB08_9BURK</name>
<evidence type="ECO:0000313" key="2">
    <source>
        <dbReference type="EMBL" id="PLP99374.1"/>
    </source>
</evidence>
<accession>A0A2N5CB08</accession>
<evidence type="ECO:0000313" key="3">
    <source>
        <dbReference type="Proteomes" id="UP000234341"/>
    </source>
</evidence>
<protein>
    <recommendedName>
        <fullName evidence="1">Zinc-ribbon domain-containing protein</fullName>
    </recommendedName>
</protein>
<dbReference type="Pfam" id="PF10005">
    <property type="entry name" value="Zn_ribbon_DZR_6"/>
    <property type="match status" value="1"/>
</dbReference>
<sequence length="395" mass="44793">MLGLFQSLTNRLASEREFRKRGERLSHAYHCRCGTAIFFRNTQCLNCESQLGYLPDTLSLVALNPGPEPDTLSADSSDRVYKYCGNRETPALCNWMLDAQDPASLCIACRLNRTIPNLDDVDNARYWAAIEVAKRRLVAQLLALGLPVKSKVEDDPERGVMFDLLRSPSGGPAVMTGHANGLITMNVEEADDVKRERIKHDLHEPYRTLLGHFRHEIGHYYWDLLVRDTKWLEPFRQLFGDERASYAEALKRNYESGPPAGWADSYISSYATMHPWEDWAETWAHYLHVVDTMGTALGFGLEADDLDGRVTPFTIEDLYAPDDSGASSFLSLMNSWIEVIMVLNELARSMGQPDFYPFIMSRPVVAKLQLVHMIVFDAQNHDTTENRPDETRALA</sequence>
<proteinExistence type="predicted"/>
<comment type="caution">
    <text evidence="2">The sequence shown here is derived from an EMBL/GenBank/DDBJ whole genome shotgun (WGS) entry which is preliminary data.</text>
</comment>
<dbReference type="PIRSF" id="PIRSF012641">
    <property type="entry name" value="UCP012641"/>
    <property type="match status" value="1"/>
</dbReference>
<organism evidence="2 3">
    <name type="scientific">Cupriavidus pauculus</name>
    <dbReference type="NCBI Taxonomy" id="82633"/>
    <lineage>
        <taxon>Bacteria</taxon>
        <taxon>Pseudomonadati</taxon>
        <taxon>Pseudomonadota</taxon>
        <taxon>Betaproteobacteria</taxon>
        <taxon>Burkholderiales</taxon>
        <taxon>Burkholderiaceae</taxon>
        <taxon>Cupriavidus</taxon>
    </lineage>
</organism>
<feature type="domain" description="Zinc-ribbon" evidence="1">
    <location>
        <begin position="29"/>
        <end position="119"/>
    </location>
</feature>
<reference evidence="2 3" key="1">
    <citation type="submission" date="2017-12" db="EMBL/GenBank/DDBJ databases">
        <title>Genome sequence of the active heterotrophic nitrifier-denitrifier, Cupriavidus pauculus UM1.</title>
        <authorList>
            <person name="Putonti C."/>
            <person name="Castignetti D."/>
        </authorList>
    </citation>
    <scope>NUCLEOTIDE SEQUENCE [LARGE SCALE GENOMIC DNA]</scope>
    <source>
        <strain evidence="2 3">UM1</strain>
    </source>
</reference>
<dbReference type="Gene3D" id="3.40.390.70">
    <property type="match status" value="1"/>
</dbReference>
<dbReference type="EMBL" id="PJRP01000007">
    <property type="protein sequence ID" value="PLP99374.1"/>
    <property type="molecule type" value="Genomic_DNA"/>
</dbReference>